<dbReference type="RefSeq" id="WP_184534851.1">
    <property type="nucleotide sequence ID" value="NZ_JACHJW010000001.1"/>
</dbReference>
<evidence type="ECO:0000313" key="1">
    <source>
        <dbReference type="EMBL" id="MBB4958822.1"/>
    </source>
</evidence>
<comment type="caution">
    <text evidence="1">The sequence shown here is derived from an EMBL/GenBank/DDBJ whole genome shotgun (WGS) entry which is preliminary data.</text>
</comment>
<reference evidence="1 2" key="1">
    <citation type="submission" date="2020-08" db="EMBL/GenBank/DDBJ databases">
        <title>Sequencing the genomes of 1000 actinobacteria strains.</title>
        <authorList>
            <person name="Klenk H.-P."/>
        </authorList>
    </citation>
    <scope>NUCLEOTIDE SEQUENCE [LARGE SCALE GENOMIC DNA]</scope>
    <source>
        <strain evidence="1 2">DSM 45886</strain>
    </source>
</reference>
<proteinExistence type="predicted"/>
<dbReference type="Proteomes" id="UP000578819">
    <property type="component" value="Unassembled WGS sequence"/>
</dbReference>
<sequence length="346" mass="38168">MRTPSSRGPVSSALITALTGTPTPLPAGLAGTWDGTDPLSDDDLQLSLFICYELHYRGWSDVDDRWEWEPSLLALRAEAETRFECALRRLVPTPSPVEPVGIPQALARLVAEDSGPSLAAELHRHPDLERFREFVIHRSVYHLKEADPHSWGIPRLTGAAKVALLEIQFDEYGSGRPERMHSELFRDTMRWFGLRHDYGHYVDAVPAVTLATNNLMSLFGLHRRWRGALLGHLAAFEMTSSLPNRRYGDALRRLGAPTTATRFYDEHVVADAVHEQIAATDLCGSFATAEPDRAGDVLFGAACGLALDRAFATWVLDSWQAGDSSLRADHVTHPETSAITDAVPVG</sequence>
<organism evidence="1 2">
    <name type="scientific">Micromonospora polyrhachis</name>
    <dbReference type="NCBI Taxonomy" id="1282883"/>
    <lineage>
        <taxon>Bacteria</taxon>
        <taxon>Bacillati</taxon>
        <taxon>Actinomycetota</taxon>
        <taxon>Actinomycetes</taxon>
        <taxon>Micromonosporales</taxon>
        <taxon>Micromonosporaceae</taxon>
        <taxon>Micromonospora</taxon>
    </lineage>
</organism>
<protein>
    <recommendedName>
        <fullName evidence="3">Iron-containing redox enzyme</fullName>
    </recommendedName>
</protein>
<dbReference type="Gene3D" id="1.20.910.10">
    <property type="entry name" value="Heme oxygenase-like"/>
    <property type="match status" value="1"/>
</dbReference>
<gene>
    <name evidence="1" type="ORF">FHR38_002555</name>
</gene>
<evidence type="ECO:0000313" key="2">
    <source>
        <dbReference type="Proteomes" id="UP000578819"/>
    </source>
</evidence>
<name>A0A7W7SPZ7_9ACTN</name>
<dbReference type="EMBL" id="JACHJW010000001">
    <property type="protein sequence ID" value="MBB4958822.1"/>
    <property type="molecule type" value="Genomic_DNA"/>
</dbReference>
<keyword evidence="2" id="KW-1185">Reference proteome</keyword>
<dbReference type="Pfam" id="PF14518">
    <property type="entry name" value="Haem_oxygenas_2"/>
    <property type="match status" value="1"/>
</dbReference>
<evidence type="ECO:0008006" key="3">
    <source>
        <dbReference type="Google" id="ProtNLM"/>
    </source>
</evidence>
<dbReference type="SMART" id="SM01236">
    <property type="entry name" value="Haem_oxygenase_2"/>
    <property type="match status" value="1"/>
</dbReference>
<dbReference type="InterPro" id="IPR016084">
    <property type="entry name" value="Haem_Oase-like_multi-hlx"/>
</dbReference>
<dbReference type="AlphaFoldDB" id="A0A7W7SPZ7"/>
<dbReference type="SUPFAM" id="SSF48613">
    <property type="entry name" value="Heme oxygenase-like"/>
    <property type="match status" value="1"/>
</dbReference>
<accession>A0A7W7SPZ7</accession>